<dbReference type="EMBL" id="JBCGBO010000006">
    <property type="protein sequence ID" value="KAK9193847.1"/>
    <property type="molecule type" value="Genomic_DNA"/>
</dbReference>
<organism evidence="1 2">
    <name type="scientific">Citrus x changshan-huyou</name>
    <dbReference type="NCBI Taxonomy" id="2935761"/>
    <lineage>
        <taxon>Eukaryota</taxon>
        <taxon>Viridiplantae</taxon>
        <taxon>Streptophyta</taxon>
        <taxon>Embryophyta</taxon>
        <taxon>Tracheophyta</taxon>
        <taxon>Spermatophyta</taxon>
        <taxon>Magnoliopsida</taxon>
        <taxon>eudicotyledons</taxon>
        <taxon>Gunneridae</taxon>
        <taxon>Pentapetalae</taxon>
        <taxon>rosids</taxon>
        <taxon>malvids</taxon>
        <taxon>Sapindales</taxon>
        <taxon>Rutaceae</taxon>
        <taxon>Aurantioideae</taxon>
        <taxon>Citrus</taxon>
    </lineage>
</organism>
<dbReference type="Proteomes" id="UP001428341">
    <property type="component" value="Unassembled WGS sequence"/>
</dbReference>
<sequence>MLRILHSISQDLEKIRDRKSLHIKHAYRFDDVVHDDGCYEDNEENSNFVPFDSIIPSEENINWPFMSTTNPQHKDIDLDQSPKFDEYLDIVGQEEVIVHPSFDLVEEREIVVDTISYCSLDLLKEDKKSCDIFQQLVDYEKKSFFLNYVEVRHEQYEKTLLEKLLIEEFILRHWSDWMDIITKVGKFKNQRNILNIKLPLHQLLNNLSKSQQATCVQRQERLSDIQFQAADHEDEEMEYGTPMTWMLTLAGVLTKSQFFHNLIRRTVKHL</sequence>
<evidence type="ECO:0000313" key="1">
    <source>
        <dbReference type="EMBL" id="KAK9193847.1"/>
    </source>
</evidence>
<comment type="caution">
    <text evidence="1">The sequence shown here is derived from an EMBL/GenBank/DDBJ whole genome shotgun (WGS) entry which is preliminary data.</text>
</comment>
<keyword evidence="2" id="KW-1185">Reference proteome</keyword>
<proteinExistence type="predicted"/>
<name>A0AAP0M0K9_9ROSI</name>
<evidence type="ECO:0000313" key="2">
    <source>
        <dbReference type="Proteomes" id="UP001428341"/>
    </source>
</evidence>
<accession>A0AAP0M0K9</accession>
<dbReference type="AlphaFoldDB" id="A0AAP0M0K9"/>
<protein>
    <submittedName>
        <fullName evidence="1">Uncharacterized protein</fullName>
    </submittedName>
</protein>
<reference evidence="1 2" key="1">
    <citation type="submission" date="2024-05" db="EMBL/GenBank/DDBJ databases">
        <title>Haplotype-resolved chromosome-level genome assembly of Huyou (Citrus changshanensis).</title>
        <authorList>
            <person name="Miao C."/>
            <person name="Chen W."/>
            <person name="Wu Y."/>
            <person name="Wang L."/>
            <person name="Zhao S."/>
            <person name="Grierson D."/>
            <person name="Xu C."/>
            <person name="Chen K."/>
        </authorList>
    </citation>
    <scope>NUCLEOTIDE SEQUENCE [LARGE SCALE GENOMIC DNA]</scope>
    <source>
        <strain evidence="1">01-14</strain>
        <tissue evidence="1">Leaf</tissue>
    </source>
</reference>
<gene>
    <name evidence="1" type="ORF">WN944_004547</name>
</gene>